<keyword evidence="6" id="KW-0560">Oxidoreductase</keyword>
<evidence type="ECO:0000256" key="4">
    <source>
        <dbReference type="ARBA" id="ARBA00022719"/>
    </source>
</evidence>
<keyword evidence="8" id="KW-1015">Disulfide bond</keyword>
<feature type="transmembrane region" description="Helical" evidence="10">
    <location>
        <begin position="250"/>
        <end position="270"/>
    </location>
</feature>
<comment type="subcellular location">
    <subcellularLocation>
        <location evidence="1">Membrane</location>
        <topology evidence="1">Multi-pass membrane protein</topology>
    </subcellularLocation>
</comment>
<dbReference type="RefSeq" id="WP_379040755.1">
    <property type="nucleotide sequence ID" value="NZ_JBHSKW010000005.1"/>
</dbReference>
<dbReference type="Pfam" id="PF03412">
    <property type="entry name" value="Peptidase_C39"/>
    <property type="match status" value="1"/>
</dbReference>
<evidence type="ECO:0000313" key="13">
    <source>
        <dbReference type="Proteomes" id="UP001597546"/>
    </source>
</evidence>
<comment type="similarity">
    <text evidence="2">Belongs to the VKOR family.</text>
</comment>
<reference evidence="13" key="1">
    <citation type="journal article" date="2019" name="Int. J. Syst. Evol. Microbiol.">
        <title>The Global Catalogue of Microorganisms (GCM) 10K type strain sequencing project: providing services to taxonomists for standard genome sequencing and annotation.</title>
        <authorList>
            <consortium name="The Broad Institute Genomics Platform"/>
            <consortium name="The Broad Institute Genome Sequencing Center for Infectious Disease"/>
            <person name="Wu L."/>
            <person name="Ma J."/>
        </authorList>
    </citation>
    <scope>NUCLEOTIDE SEQUENCE [LARGE SCALE GENOMIC DNA]</scope>
    <source>
        <strain evidence="13">KCTC 42456</strain>
    </source>
</reference>
<dbReference type="CDD" id="cd12921">
    <property type="entry name" value="VKOR_4"/>
    <property type="match status" value="1"/>
</dbReference>
<protein>
    <submittedName>
        <fullName evidence="12">Vitamin K epoxide reductase family protein</fullName>
    </submittedName>
</protein>
<dbReference type="InterPro" id="IPR012932">
    <property type="entry name" value="VKOR"/>
</dbReference>
<feature type="transmembrane region" description="Helical" evidence="10">
    <location>
        <begin position="313"/>
        <end position="329"/>
    </location>
</feature>
<keyword evidence="7 10" id="KW-0472">Membrane</keyword>
<feature type="transmembrane region" description="Helical" evidence="10">
    <location>
        <begin position="282"/>
        <end position="301"/>
    </location>
</feature>
<evidence type="ECO:0000256" key="2">
    <source>
        <dbReference type="ARBA" id="ARBA00006214"/>
    </source>
</evidence>
<evidence type="ECO:0000256" key="8">
    <source>
        <dbReference type="ARBA" id="ARBA00023157"/>
    </source>
</evidence>
<feature type="domain" description="Peptidase C39" evidence="11">
    <location>
        <begin position="2"/>
        <end position="122"/>
    </location>
</feature>
<sequence length="330" mass="37416">MKFKAFDNATISAIRFSELFGFNPKLSFNQALQQHPYYPSLFSISEVLEQEAGIENFAVKITLAQLQEVNLPCLVHLKTKGGEYALISQIKSDTVFYEINGKKLSITIADFEKIWTGVALLTEVEKKTLQKRIKLTDIQPYIIPALFLTLLTFIFLNTYSASIFEPFVFTGIFLCLLSGLTVVVLLLIQSLGKGSAFIQQLCGADAKHNCNHIINSKAANVTQWFSLSDLGFLYFAGNLLLLFFSQNSTAVIFIVAFNFLALPFTLWSVYYQWRIAKTWCRLCLVIQGLFWVQALFSVYFITQSNFDFSTVDVQSVLLFLLVYITPPYYG</sequence>
<keyword evidence="3 10" id="KW-0812">Transmembrane</keyword>
<dbReference type="EMBL" id="JBHULV010000008">
    <property type="protein sequence ID" value="MFD2730487.1"/>
    <property type="molecule type" value="Genomic_DNA"/>
</dbReference>
<evidence type="ECO:0000256" key="5">
    <source>
        <dbReference type="ARBA" id="ARBA00022989"/>
    </source>
</evidence>
<keyword evidence="4" id="KW-0874">Quinone</keyword>
<dbReference type="InterPro" id="IPR038354">
    <property type="entry name" value="VKOR_sf"/>
</dbReference>
<proteinExistence type="inferred from homology"/>
<evidence type="ECO:0000256" key="7">
    <source>
        <dbReference type="ARBA" id="ARBA00023136"/>
    </source>
</evidence>
<feature type="transmembrane region" description="Helical" evidence="10">
    <location>
        <begin position="141"/>
        <end position="161"/>
    </location>
</feature>
<dbReference type="Gene3D" id="3.90.70.10">
    <property type="entry name" value="Cysteine proteinases"/>
    <property type="match status" value="1"/>
</dbReference>
<evidence type="ECO:0000256" key="1">
    <source>
        <dbReference type="ARBA" id="ARBA00004141"/>
    </source>
</evidence>
<accession>A0ABW5TNC7</accession>
<comment type="caution">
    <text evidence="12">The sequence shown here is derived from an EMBL/GenBank/DDBJ whole genome shotgun (WGS) entry which is preliminary data.</text>
</comment>
<keyword evidence="5 10" id="KW-1133">Transmembrane helix</keyword>
<dbReference type="InterPro" id="IPR005074">
    <property type="entry name" value="Peptidase_C39"/>
</dbReference>
<feature type="transmembrane region" description="Helical" evidence="10">
    <location>
        <begin position="167"/>
        <end position="188"/>
    </location>
</feature>
<evidence type="ECO:0000256" key="9">
    <source>
        <dbReference type="ARBA" id="ARBA00023284"/>
    </source>
</evidence>
<name>A0ABW5TNC7_9SPHI</name>
<organism evidence="12 13">
    <name type="scientific">Pedobacter alpinus</name>
    <dbReference type="NCBI Taxonomy" id="1590643"/>
    <lineage>
        <taxon>Bacteria</taxon>
        <taxon>Pseudomonadati</taxon>
        <taxon>Bacteroidota</taxon>
        <taxon>Sphingobacteriia</taxon>
        <taxon>Sphingobacteriales</taxon>
        <taxon>Sphingobacteriaceae</taxon>
        <taxon>Pedobacter</taxon>
    </lineage>
</organism>
<dbReference type="PROSITE" id="PS50990">
    <property type="entry name" value="PEPTIDASE_C39"/>
    <property type="match status" value="1"/>
</dbReference>
<evidence type="ECO:0000313" key="12">
    <source>
        <dbReference type="EMBL" id="MFD2730487.1"/>
    </source>
</evidence>
<dbReference type="Gene3D" id="1.20.1440.130">
    <property type="entry name" value="VKOR domain"/>
    <property type="match status" value="1"/>
</dbReference>
<evidence type="ECO:0000256" key="3">
    <source>
        <dbReference type="ARBA" id="ARBA00022692"/>
    </source>
</evidence>
<evidence type="ECO:0000259" key="11">
    <source>
        <dbReference type="PROSITE" id="PS50990"/>
    </source>
</evidence>
<evidence type="ECO:0000256" key="10">
    <source>
        <dbReference type="SAM" id="Phobius"/>
    </source>
</evidence>
<dbReference type="Proteomes" id="UP001597546">
    <property type="component" value="Unassembled WGS sequence"/>
</dbReference>
<gene>
    <name evidence="12" type="ORF">ACFSSE_02120</name>
</gene>
<keyword evidence="13" id="KW-1185">Reference proteome</keyword>
<keyword evidence="9" id="KW-0676">Redox-active center</keyword>
<feature type="transmembrane region" description="Helical" evidence="10">
    <location>
        <begin position="224"/>
        <end position="244"/>
    </location>
</feature>
<evidence type="ECO:0000256" key="6">
    <source>
        <dbReference type="ARBA" id="ARBA00023002"/>
    </source>
</evidence>
<dbReference type="Pfam" id="PF07884">
    <property type="entry name" value="VKOR"/>
    <property type="match status" value="1"/>
</dbReference>